<evidence type="ECO:0000313" key="1">
    <source>
        <dbReference type="EMBL" id="KAH3665212.1"/>
    </source>
</evidence>
<accession>A0A9P8P4P2</accession>
<organism evidence="1 2">
    <name type="scientific">Ogataea polymorpha</name>
    <dbReference type="NCBI Taxonomy" id="460523"/>
    <lineage>
        <taxon>Eukaryota</taxon>
        <taxon>Fungi</taxon>
        <taxon>Dikarya</taxon>
        <taxon>Ascomycota</taxon>
        <taxon>Saccharomycotina</taxon>
        <taxon>Pichiomycetes</taxon>
        <taxon>Pichiales</taxon>
        <taxon>Pichiaceae</taxon>
        <taxon>Ogataea</taxon>
    </lineage>
</organism>
<dbReference type="EMBL" id="JAEUBD010001178">
    <property type="protein sequence ID" value="KAH3665212.1"/>
    <property type="molecule type" value="Genomic_DNA"/>
</dbReference>
<proteinExistence type="predicted"/>
<dbReference type="AlphaFoldDB" id="A0A9P8P4P2"/>
<comment type="caution">
    <text evidence="1">The sequence shown here is derived from an EMBL/GenBank/DDBJ whole genome shotgun (WGS) entry which is preliminary data.</text>
</comment>
<name>A0A9P8P4P2_9ASCO</name>
<protein>
    <submittedName>
        <fullName evidence="1">Uncharacterized protein</fullName>
    </submittedName>
</protein>
<keyword evidence="2" id="KW-1185">Reference proteome</keyword>
<dbReference type="Proteomes" id="UP000788993">
    <property type="component" value="Unassembled WGS sequence"/>
</dbReference>
<evidence type="ECO:0000313" key="2">
    <source>
        <dbReference type="Proteomes" id="UP000788993"/>
    </source>
</evidence>
<reference evidence="1" key="2">
    <citation type="submission" date="2021-01" db="EMBL/GenBank/DDBJ databases">
        <authorList>
            <person name="Schikora-Tamarit M.A."/>
        </authorList>
    </citation>
    <scope>NUCLEOTIDE SEQUENCE</scope>
    <source>
        <strain evidence="1">NCAIM Y.01608</strain>
    </source>
</reference>
<reference evidence="1" key="1">
    <citation type="journal article" date="2021" name="Open Biol.">
        <title>Shared evolutionary footprints suggest mitochondrial oxidative damage underlies multiple complex I losses in fungi.</title>
        <authorList>
            <person name="Schikora-Tamarit M.A."/>
            <person name="Marcet-Houben M."/>
            <person name="Nosek J."/>
            <person name="Gabaldon T."/>
        </authorList>
    </citation>
    <scope>NUCLEOTIDE SEQUENCE</scope>
    <source>
        <strain evidence="1">NCAIM Y.01608</strain>
    </source>
</reference>
<sequence>MEPHEPLPPENTHVGPLLSALERTRQPSVSPGHPDPLDAFKQLEKLLLVEVLVCDGLENDRSGAELFRVRRRREHEVAQTGVEVQLAVDHKEHHAVEDPRYKHVGVVSAGRVDVGYAELVESVLALAVRGVHREQDGPCGYASQSHAGHDKQVSKKQVPVDAGLLDDEGGRLSEQNEEPGQRVLRQRGGLLAVGHNVEAGLWLVDALEADSEHQKQHHKHAADGAVCRDGRENVLGGRVFRVRHGAKENLLLCLRSAETGL</sequence>
<gene>
    <name evidence="1" type="ORF">OGATHE_004027</name>
</gene>